<evidence type="ECO:0000256" key="1">
    <source>
        <dbReference type="ARBA" id="ARBA00022691"/>
    </source>
</evidence>
<dbReference type="Gene3D" id="3.30.2310.10">
    <property type="entry name" value="YaeB-like"/>
    <property type="match status" value="1"/>
</dbReference>
<dbReference type="PROSITE" id="PS51668">
    <property type="entry name" value="TSAA_2"/>
    <property type="match status" value="1"/>
</dbReference>
<dbReference type="InterPro" id="IPR036413">
    <property type="entry name" value="YaeB-like_sf"/>
</dbReference>
<keyword evidence="1" id="KW-0949">S-adenosyl-L-methionine</keyword>
<evidence type="ECO:0000313" key="6">
    <source>
        <dbReference type="EMBL" id="KAG5677321.1"/>
    </source>
</evidence>
<dbReference type="PROSITE" id="PS01318">
    <property type="entry name" value="TSAA_1"/>
    <property type="match status" value="1"/>
</dbReference>
<dbReference type="InterPro" id="IPR040372">
    <property type="entry name" value="YaeB-like"/>
</dbReference>
<accession>A0A9J6C5B8</accession>
<dbReference type="InterPro" id="IPR023370">
    <property type="entry name" value="TrmO-like_N"/>
</dbReference>
<feature type="region of interest" description="Disordered" evidence="4">
    <location>
        <begin position="213"/>
        <end position="245"/>
    </location>
</feature>
<dbReference type="PANTHER" id="PTHR12818:SF0">
    <property type="entry name" value="TRNA (ADENINE(37)-N6)-METHYLTRANSFERASE"/>
    <property type="match status" value="1"/>
</dbReference>
<evidence type="ECO:0000313" key="7">
    <source>
        <dbReference type="Proteomes" id="UP001107558"/>
    </source>
</evidence>
<dbReference type="PANTHER" id="PTHR12818">
    <property type="entry name" value="TRNA (ADENINE(37)-N6)-METHYLTRANSFERASE"/>
    <property type="match status" value="1"/>
</dbReference>
<dbReference type="InterPro" id="IPR036414">
    <property type="entry name" value="YaeB_N_sf"/>
</dbReference>
<protein>
    <recommendedName>
        <fullName evidence="5">TsaA-like domain-containing protein</fullName>
    </recommendedName>
</protein>
<keyword evidence="3" id="KW-0175">Coiled coil</keyword>
<dbReference type="SUPFAM" id="SSF118196">
    <property type="entry name" value="YaeB-like"/>
    <property type="match status" value="1"/>
</dbReference>
<dbReference type="InterPro" id="IPR023368">
    <property type="entry name" value="UPF0066_cons_site"/>
</dbReference>
<name>A0A9J6C5B8_POLVA</name>
<evidence type="ECO:0000256" key="3">
    <source>
        <dbReference type="SAM" id="Coils"/>
    </source>
</evidence>
<comment type="similarity">
    <text evidence="2">Belongs to the tRNA methyltransferase O family.</text>
</comment>
<dbReference type="OrthoDB" id="4882at2759"/>
<dbReference type="CDD" id="cd09281">
    <property type="entry name" value="UPF0066"/>
    <property type="match status" value="1"/>
</dbReference>
<feature type="compositionally biased region" description="Polar residues" evidence="4">
    <location>
        <begin position="213"/>
        <end position="227"/>
    </location>
</feature>
<keyword evidence="7" id="KW-1185">Reference proteome</keyword>
<sequence>MTNEIDKLKQQLKVARDEISNLRTQLNNLNHVHKKEFEAVRKLLKDFKCSACLQEEEDHRKEVQKPTVAVTDDLIQFKSVGIIRTIFNEKRAIPRQANIAETILSKIEINKNLFSNPEHSIENLNDFSHIWIIYNFHKNESHVKPKVYPPRLDGKNIGVFATRSPHRPNSIGMSLVKLDRMEGSTIYFYGTDMLDMTPVLDIKPYIPSYDSPQKNISLCGSPSNTPIKTREEPEGEEEHSEDNQAATVNNVVHNDESDVKVPKWVDDSRNLKVIFSDNALQQIKALNVNQKSIEEILQSDPRSVYVREKYLSQIYSFQIDGKNVICRFDDKSETVTVLQVRNLMDMSDE</sequence>
<gene>
    <name evidence="6" type="ORF">PVAND_007090</name>
</gene>
<dbReference type="NCBIfam" id="TIGR00104">
    <property type="entry name" value="tRNA_TsaA"/>
    <property type="match status" value="1"/>
</dbReference>
<dbReference type="Pfam" id="PF01980">
    <property type="entry name" value="TrmO_N"/>
    <property type="match status" value="1"/>
</dbReference>
<proteinExistence type="inferred from homology"/>
<comment type="caution">
    <text evidence="6">The sequence shown here is derived from an EMBL/GenBank/DDBJ whole genome shotgun (WGS) entry which is preliminary data.</text>
</comment>
<evidence type="ECO:0000256" key="4">
    <source>
        <dbReference type="SAM" id="MobiDB-lite"/>
    </source>
</evidence>
<evidence type="ECO:0000259" key="5">
    <source>
        <dbReference type="PROSITE" id="PS51668"/>
    </source>
</evidence>
<feature type="coiled-coil region" evidence="3">
    <location>
        <begin position="5"/>
        <end position="32"/>
    </location>
</feature>
<reference evidence="6" key="1">
    <citation type="submission" date="2021-03" db="EMBL/GenBank/DDBJ databases">
        <title>Chromosome level genome of the anhydrobiotic midge Polypedilum vanderplanki.</title>
        <authorList>
            <person name="Yoshida Y."/>
            <person name="Kikawada T."/>
            <person name="Gusev O."/>
        </authorList>
    </citation>
    <scope>NUCLEOTIDE SEQUENCE</scope>
    <source>
        <strain evidence="6">NIAS01</strain>
        <tissue evidence="6">Whole body or cell culture</tissue>
    </source>
</reference>
<dbReference type="Proteomes" id="UP001107558">
    <property type="component" value="Chromosome 2"/>
</dbReference>
<dbReference type="AlphaFoldDB" id="A0A9J6C5B8"/>
<dbReference type="Gene3D" id="2.40.30.70">
    <property type="entry name" value="YaeB-like"/>
    <property type="match status" value="1"/>
</dbReference>
<organism evidence="6 7">
    <name type="scientific">Polypedilum vanderplanki</name>
    <name type="common">Sleeping chironomid midge</name>
    <dbReference type="NCBI Taxonomy" id="319348"/>
    <lineage>
        <taxon>Eukaryota</taxon>
        <taxon>Metazoa</taxon>
        <taxon>Ecdysozoa</taxon>
        <taxon>Arthropoda</taxon>
        <taxon>Hexapoda</taxon>
        <taxon>Insecta</taxon>
        <taxon>Pterygota</taxon>
        <taxon>Neoptera</taxon>
        <taxon>Endopterygota</taxon>
        <taxon>Diptera</taxon>
        <taxon>Nematocera</taxon>
        <taxon>Chironomoidea</taxon>
        <taxon>Chironomidae</taxon>
        <taxon>Chironominae</taxon>
        <taxon>Polypedilum</taxon>
        <taxon>Polypedilum</taxon>
    </lineage>
</organism>
<evidence type="ECO:0000256" key="2">
    <source>
        <dbReference type="ARBA" id="ARBA00033753"/>
    </source>
</evidence>
<dbReference type="EMBL" id="JADBJN010000002">
    <property type="protein sequence ID" value="KAG5677321.1"/>
    <property type="molecule type" value="Genomic_DNA"/>
</dbReference>
<feature type="domain" description="TsaA-like" evidence="5">
    <location>
        <begin position="77"/>
        <end position="214"/>
    </location>
</feature>